<keyword evidence="9" id="KW-0413">Isomerase</keyword>
<dbReference type="RefSeq" id="WP_003021957.1">
    <property type="nucleotide sequence ID" value="NZ_CP022413.2"/>
</dbReference>
<dbReference type="InterPro" id="IPR051804">
    <property type="entry name" value="Carb_Metab_Reg_Kinase/Isom"/>
</dbReference>
<evidence type="ECO:0000313" key="10">
    <source>
        <dbReference type="Proteomes" id="UP000003755"/>
    </source>
</evidence>
<comment type="caution">
    <text evidence="9">The sequence shown here is derived from an EMBL/GenBank/DDBJ whole genome shotgun (WGS) entry which is preliminary data.</text>
</comment>
<dbReference type="HOGENOM" id="CLU_020529_0_1_9"/>
<gene>
    <name evidence="9" type="primary">manA</name>
    <name evidence="9" type="ORF">BLAHAN_05958</name>
</gene>
<dbReference type="KEGG" id="bhan:CGC63_14985"/>
<reference evidence="9" key="1">
    <citation type="submission" date="2009-09" db="EMBL/GenBank/DDBJ databases">
        <authorList>
            <person name="Weinstock G."/>
            <person name="Sodergren E."/>
            <person name="Clifton S."/>
            <person name="Fulton L."/>
            <person name="Fulton B."/>
            <person name="Courtney L."/>
            <person name="Fronick C."/>
            <person name="Harrison M."/>
            <person name="Strong C."/>
            <person name="Farmer C."/>
            <person name="Delahaunty K."/>
            <person name="Markovic C."/>
            <person name="Hall O."/>
            <person name="Minx P."/>
            <person name="Tomlinson C."/>
            <person name="Mitreva M."/>
            <person name="Nelson J."/>
            <person name="Hou S."/>
            <person name="Wollam A."/>
            <person name="Pepin K.H."/>
            <person name="Johnson M."/>
            <person name="Bhonagiri V."/>
            <person name="Nash W.E."/>
            <person name="Warren W."/>
            <person name="Chinwalla A."/>
            <person name="Mardis E.R."/>
            <person name="Wilson R.K."/>
        </authorList>
    </citation>
    <scope>NUCLEOTIDE SEQUENCE [LARGE SCALE GENOMIC DNA]</scope>
    <source>
        <strain evidence="9">DSM 20583</strain>
    </source>
</reference>
<feature type="active site" evidence="6">
    <location>
        <position position="194"/>
    </location>
</feature>
<evidence type="ECO:0000256" key="1">
    <source>
        <dbReference type="ARBA" id="ARBA00022723"/>
    </source>
</evidence>
<dbReference type="InterPro" id="IPR049071">
    <property type="entry name" value="MPI_cupin_dom"/>
</dbReference>
<evidence type="ECO:0000256" key="5">
    <source>
        <dbReference type="PIRSR" id="PIRSR036894-1"/>
    </source>
</evidence>
<dbReference type="PIRSF" id="PIRSF036894">
    <property type="entry name" value="PMI_Firm_short"/>
    <property type="match status" value="1"/>
</dbReference>
<dbReference type="SUPFAM" id="SSF51182">
    <property type="entry name" value="RmlC-like cupins"/>
    <property type="match status" value="1"/>
</dbReference>
<dbReference type="STRING" id="537007.BLAHAN_05958"/>
<dbReference type="InterPro" id="IPR014710">
    <property type="entry name" value="RmlC-like_jellyroll"/>
</dbReference>
<evidence type="ECO:0000313" key="9">
    <source>
        <dbReference type="EMBL" id="EEX21222.1"/>
    </source>
</evidence>
<dbReference type="InterPro" id="IPR011051">
    <property type="entry name" value="RmlC_Cupin_sf"/>
</dbReference>
<dbReference type="InterPro" id="IPR014628">
    <property type="entry name" value="Man6P_isomerase_Firm_short"/>
</dbReference>
<dbReference type="Pfam" id="PF20511">
    <property type="entry name" value="PMI_typeI_cat"/>
    <property type="match status" value="1"/>
</dbReference>
<dbReference type="GO" id="GO:0005975">
    <property type="term" value="P:carbohydrate metabolic process"/>
    <property type="evidence" value="ECO:0007669"/>
    <property type="project" value="InterPro"/>
</dbReference>
<dbReference type="EMBL" id="ABYU02000027">
    <property type="protein sequence ID" value="EEX21222.1"/>
    <property type="molecule type" value="Genomic_DNA"/>
</dbReference>
<dbReference type="AlphaFoldDB" id="C9L976"/>
<dbReference type="GO" id="GO:0008270">
    <property type="term" value="F:zinc ion binding"/>
    <property type="evidence" value="ECO:0007669"/>
    <property type="project" value="InterPro"/>
</dbReference>
<dbReference type="PANTHER" id="PTHR42742:SF3">
    <property type="entry name" value="FRUCTOKINASE"/>
    <property type="match status" value="1"/>
</dbReference>
<feature type="binding site" evidence="5">
    <location>
        <position position="99"/>
    </location>
    <ligand>
        <name>Zn(2+)</name>
        <dbReference type="ChEBI" id="CHEBI:29105"/>
    </ligand>
</feature>
<dbReference type="CDD" id="cd07010">
    <property type="entry name" value="cupin_PMI_type_I_N_bac"/>
    <property type="match status" value="1"/>
</dbReference>
<evidence type="ECO:0000259" key="8">
    <source>
        <dbReference type="Pfam" id="PF21621"/>
    </source>
</evidence>
<keyword evidence="1 5" id="KW-0479">Metal-binding</keyword>
<evidence type="ECO:0000256" key="6">
    <source>
        <dbReference type="PIRSR" id="PIRSR036894-2"/>
    </source>
</evidence>
<keyword evidence="10" id="KW-1185">Reference proteome</keyword>
<sequence length="314" mass="35245">MALLKLRPSYKDYLWGGHRLVEKYNKEFDGDILAESWELSCHPDGPSYIVNGSYAGKTLQEYIDLEGKKVLGNNCQKFEEFPILAKFIDAKDNLSIQVHPDNEYALKNEGQYGKTEMWYIMDCEEGAFLYYGFKKEVSKEEFEERIKTDTLLEVLNAVPVHKGDVLFIEAGTIHAIGKGIVIAEIQQNSNVTYRVYDFGRVGKDGKKRELHIDKAVEVTNRVPISRKNTCYPHIASCDYFTVDCLNMDGKLMSSMKGSVGEESFASILIMEGEGTISCGGETIPYRKGDSFFMSAGSGEYEISGECEVLITTVG</sequence>
<dbReference type="Proteomes" id="UP000003755">
    <property type="component" value="Unassembled WGS sequence"/>
</dbReference>
<keyword evidence="2 5" id="KW-0862">Zinc</keyword>
<dbReference type="eggNOG" id="COG1482">
    <property type="taxonomic scope" value="Bacteria"/>
</dbReference>
<organism evidence="9 10">
    <name type="scientific">Blautia hansenii DSM 20583</name>
    <dbReference type="NCBI Taxonomy" id="537007"/>
    <lineage>
        <taxon>Bacteria</taxon>
        <taxon>Bacillati</taxon>
        <taxon>Bacillota</taxon>
        <taxon>Clostridia</taxon>
        <taxon>Lachnospirales</taxon>
        <taxon>Lachnospiraceae</taxon>
        <taxon>Blautia</taxon>
    </lineage>
</organism>
<feature type="domain" description="Mannose-6-phosphate isomerase cupin" evidence="8">
    <location>
        <begin position="236"/>
        <end position="310"/>
    </location>
</feature>
<evidence type="ECO:0000259" key="7">
    <source>
        <dbReference type="Pfam" id="PF20511"/>
    </source>
</evidence>
<name>C9L976_BLAHA</name>
<feature type="binding site" evidence="5">
    <location>
        <position position="174"/>
    </location>
    <ligand>
        <name>Zn(2+)</name>
        <dbReference type="ChEBI" id="CHEBI:29105"/>
    </ligand>
</feature>
<accession>C9L976</accession>
<protein>
    <recommendedName>
        <fullName evidence="3">Phosphohexomutase</fullName>
    </recommendedName>
    <alternativeName>
        <fullName evidence="4">Phosphomannose isomerase</fullName>
    </alternativeName>
</protein>
<feature type="binding site" evidence="5">
    <location>
        <position position="116"/>
    </location>
    <ligand>
        <name>Zn(2+)</name>
        <dbReference type="ChEBI" id="CHEBI:29105"/>
    </ligand>
</feature>
<proteinExistence type="predicted"/>
<dbReference type="Pfam" id="PF21621">
    <property type="entry name" value="MPI_cupin_dom"/>
    <property type="match status" value="1"/>
</dbReference>
<dbReference type="GO" id="GO:0004476">
    <property type="term" value="F:mannose-6-phosphate isomerase activity"/>
    <property type="evidence" value="ECO:0007669"/>
    <property type="project" value="InterPro"/>
</dbReference>
<evidence type="ECO:0000256" key="2">
    <source>
        <dbReference type="ARBA" id="ARBA00022833"/>
    </source>
</evidence>
<evidence type="ECO:0000256" key="3">
    <source>
        <dbReference type="ARBA" id="ARBA00029741"/>
    </source>
</evidence>
<dbReference type="PANTHER" id="PTHR42742">
    <property type="entry name" value="TRANSCRIPTIONAL REPRESSOR MPRA"/>
    <property type="match status" value="1"/>
</dbReference>
<comment type="cofactor">
    <cofactor evidence="5">
        <name>Zn(2+)</name>
        <dbReference type="ChEBI" id="CHEBI:29105"/>
    </cofactor>
    <text evidence="5">Binds 1 zinc ion per subunit.</text>
</comment>
<feature type="domain" description="Phosphomannose isomerase type I catalytic" evidence="7">
    <location>
        <begin position="3"/>
        <end position="106"/>
    </location>
</feature>
<dbReference type="Gene3D" id="2.60.120.10">
    <property type="entry name" value="Jelly Rolls"/>
    <property type="match status" value="2"/>
</dbReference>
<evidence type="ECO:0000256" key="4">
    <source>
        <dbReference type="ARBA" id="ARBA00030762"/>
    </source>
</evidence>
<dbReference type="InterPro" id="IPR046457">
    <property type="entry name" value="PMI_typeI_cat"/>
</dbReference>